<name>A0A1H5X6T9_9ACTN</name>
<feature type="compositionally biased region" description="Acidic residues" evidence="1">
    <location>
        <begin position="696"/>
        <end position="705"/>
    </location>
</feature>
<feature type="compositionally biased region" description="Basic and acidic residues" evidence="1">
    <location>
        <begin position="671"/>
        <end position="680"/>
    </location>
</feature>
<evidence type="ECO:0000256" key="1">
    <source>
        <dbReference type="SAM" id="MobiDB-lite"/>
    </source>
</evidence>
<protein>
    <recommendedName>
        <fullName evidence="4">AAA domain-containing protein</fullName>
    </recommendedName>
</protein>
<dbReference type="EMBL" id="FNVU01000003">
    <property type="protein sequence ID" value="SEG07474.1"/>
    <property type="molecule type" value="Genomic_DNA"/>
</dbReference>
<feature type="region of interest" description="Disordered" evidence="1">
    <location>
        <begin position="645"/>
        <end position="705"/>
    </location>
</feature>
<reference evidence="2 3" key="1">
    <citation type="submission" date="2016-10" db="EMBL/GenBank/DDBJ databases">
        <authorList>
            <person name="de Groot N.N."/>
        </authorList>
    </citation>
    <scope>NUCLEOTIDE SEQUENCE [LARGE SCALE GENOMIC DNA]</scope>
    <source>
        <strain evidence="2 3">CGMCC 4.2023</strain>
    </source>
</reference>
<organism evidence="2 3">
    <name type="scientific">Actinacidiphila yanglinensis</name>
    <dbReference type="NCBI Taxonomy" id="310779"/>
    <lineage>
        <taxon>Bacteria</taxon>
        <taxon>Bacillati</taxon>
        <taxon>Actinomycetota</taxon>
        <taxon>Actinomycetes</taxon>
        <taxon>Kitasatosporales</taxon>
        <taxon>Streptomycetaceae</taxon>
        <taxon>Actinacidiphila</taxon>
    </lineage>
</organism>
<dbReference type="AlphaFoldDB" id="A0A1H5X6T9"/>
<feature type="compositionally biased region" description="Basic and acidic residues" evidence="1">
    <location>
        <begin position="478"/>
        <end position="490"/>
    </location>
</feature>
<sequence>MISSQQRPIVTELRLSAFKSHRGATFPLEPLTLLAGGSGTGKSSVLEGLAVLGRLASGADLEEVFAVSRNGRSFVRGGAAACVPQGALPDAQGRRGFRIGCTTAGPLGPVRLDLAVQVEPTLRIVGERLTGSGETLLTTALRDPTRPTVQAAWHTAGAVAVTRAPLPDDRLATALLPLRVSGRTDGQRLVLAAAEQLVVALRGVFPIAPRPELMRGPVRVGDGRLRSSCDNLSAVLARTEDECSIRHGMLVGAVRAVCSGPVHGLTTLPALIAGDSREPLVEAVIAAVDRGSLGMVPVDRLGDGELRFLALALVLLTGPGVLDVDTSTEHLPAGQVLTVVADGFDVGVDRRQVRELLRLAEVASARGHIRLLCTVQDPVYGEEREEVALTVLGEGSVIKSGGGKRRKRGSGGEGSAEGESVAGGEPEGAGDPSGAEGAPGAAEAVGGVAPVGVGGTGSAGEEQSACGGGELAAAVDGEGTRGCETGESREPGAPCEAEGAAAVAEGPSPGGPEEALVPVKPLPVEPGAADPEPSVRVPDGAASAGFGRKVDDWAESAAEPLPGSSPSYGRPQFGDAYGDFESPDFESPGSEYDDFGYDGSEYVGSGYDDASHGRFDVLTDHVYADTVDAMHGHAEPAWIDSAFTEPALPGAGREPDPSPATPVRAVPAARAESDFVRPDRAPCTCARGEQGRAASEGEDEVDRSV</sequence>
<dbReference type="Proteomes" id="UP000236754">
    <property type="component" value="Unassembled WGS sequence"/>
</dbReference>
<feature type="region of interest" description="Disordered" evidence="1">
    <location>
        <begin position="477"/>
        <end position="543"/>
    </location>
</feature>
<feature type="compositionally biased region" description="Low complexity" evidence="1">
    <location>
        <begin position="417"/>
        <end position="442"/>
    </location>
</feature>
<dbReference type="Gene3D" id="3.40.50.300">
    <property type="entry name" value="P-loop containing nucleotide triphosphate hydrolases"/>
    <property type="match status" value="1"/>
</dbReference>
<evidence type="ECO:0008006" key="4">
    <source>
        <dbReference type="Google" id="ProtNLM"/>
    </source>
</evidence>
<keyword evidence="3" id="KW-1185">Reference proteome</keyword>
<dbReference type="SUPFAM" id="SSF52540">
    <property type="entry name" value="P-loop containing nucleoside triphosphate hydrolases"/>
    <property type="match status" value="1"/>
</dbReference>
<evidence type="ECO:0000313" key="3">
    <source>
        <dbReference type="Proteomes" id="UP000236754"/>
    </source>
</evidence>
<evidence type="ECO:0000313" key="2">
    <source>
        <dbReference type="EMBL" id="SEG07474.1"/>
    </source>
</evidence>
<dbReference type="InterPro" id="IPR027417">
    <property type="entry name" value="P-loop_NTPase"/>
</dbReference>
<feature type="compositionally biased region" description="Low complexity" evidence="1">
    <location>
        <begin position="491"/>
        <end position="515"/>
    </location>
</feature>
<accession>A0A1H5X6T9</accession>
<proteinExistence type="predicted"/>
<gene>
    <name evidence="2" type="ORF">SAMN05216223_103124</name>
</gene>
<feature type="region of interest" description="Disordered" evidence="1">
    <location>
        <begin position="399"/>
        <end position="442"/>
    </location>
</feature>
<feature type="compositionally biased region" description="Low complexity" evidence="1">
    <location>
        <begin position="661"/>
        <end position="670"/>
    </location>
</feature>